<gene>
    <name evidence="2" type="ORF">NCTC13100_00525</name>
</gene>
<evidence type="ECO:0000313" key="2">
    <source>
        <dbReference type="EMBL" id="SUB77401.1"/>
    </source>
</evidence>
<dbReference type="CDD" id="cd04301">
    <property type="entry name" value="NAT_SF"/>
    <property type="match status" value="1"/>
</dbReference>
<dbReference type="InterPro" id="IPR016181">
    <property type="entry name" value="Acyl_CoA_acyltransferase"/>
</dbReference>
<reference evidence="2 3" key="1">
    <citation type="submission" date="2018-06" db="EMBL/GenBank/DDBJ databases">
        <authorList>
            <consortium name="Pathogen Informatics"/>
            <person name="Doyle S."/>
        </authorList>
    </citation>
    <scope>NUCLEOTIDE SEQUENCE [LARGE SCALE GENOMIC DNA]</scope>
    <source>
        <strain evidence="2 3">NCTC13100</strain>
    </source>
</reference>
<sequence>MENRDKARIRLISVRTLAEEERQAMYKNFLLPLYKNSFPPEERRNETSWQQLISSHPQFDLALIHDLQSEDNSMPCGFLSFWYLDSCVYGEHFALSPERRNGGIGSATISELLRLQAGNPLPMVLEVELPDAGEMAARRIKFYERLGFATLPYDYMQPVYDCPGETALEMKVMSSKPLSPAEYDRITEEIEQRVYCLA</sequence>
<evidence type="ECO:0000313" key="3">
    <source>
        <dbReference type="Proteomes" id="UP000254263"/>
    </source>
</evidence>
<accession>A0A379DGD6</accession>
<dbReference type="Gene3D" id="3.40.630.30">
    <property type="match status" value="1"/>
</dbReference>
<name>A0A379DGD6_9PORP</name>
<organism evidence="2 3">
    <name type="scientific">Porphyromonas macacae</name>
    <dbReference type="NCBI Taxonomy" id="28115"/>
    <lineage>
        <taxon>Bacteria</taxon>
        <taxon>Pseudomonadati</taxon>
        <taxon>Bacteroidota</taxon>
        <taxon>Bacteroidia</taxon>
        <taxon>Bacteroidales</taxon>
        <taxon>Porphyromonadaceae</taxon>
        <taxon>Porphyromonas</taxon>
    </lineage>
</organism>
<dbReference type="InterPro" id="IPR000182">
    <property type="entry name" value="GNAT_dom"/>
</dbReference>
<dbReference type="SUPFAM" id="SSF55729">
    <property type="entry name" value="Acyl-CoA N-acyltransferases (Nat)"/>
    <property type="match status" value="1"/>
</dbReference>
<proteinExistence type="predicted"/>
<dbReference type="RefSeq" id="WP_018361280.1">
    <property type="nucleotide sequence ID" value="NZ_UGTI01000001.1"/>
</dbReference>
<protein>
    <recommendedName>
        <fullName evidence="1">N-acetyltransferase domain-containing protein</fullName>
    </recommendedName>
</protein>
<dbReference type="AlphaFoldDB" id="A0A379DGD6"/>
<dbReference type="Pfam" id="PF13508">
    <property type="entry name" value="Acetyltransf_7"/>
    <property type="match status" value="1"/>
</dbReference>
<dbReference type="PROSITE" id="PS51186">
    <property type="entry name" value="GNAT"/>
    <property type="match status" value="1"/>
</dbReference>
<feature type="domain" description="N-acetyltransferase" evidence="1">
    <location>
        <begin position="12"/>
        <end position="175"/>
    </location>
</feature>
<dbReference type="EMBL" id="UGTI01000001">
    <property type="protein sequence ID" value="SUB77401.1"/>
    <property type="molecule type" value="Genomic_DNA"/>
</dbReference>
<evidence type="ECO:0000259" key="1">
    <source>
        <dbReference type="PROSITE" id="PS51186"/>
    </source>
</evidence>
<dbReference type="Proteomes" id="UP000254263">
    <property type="component" value="Unassembled WGS sequence"/>
</dbReference>
<dbReference type="GO" id="GO:0016747">
    <property type="term" value="F:acyltransferase activity, transferring groups other than amino-acyl groups"/>
    <property type="evidence" value="ECO:0007669"/>
    <property type="project" value="InterPro"/>
</dbReference>